<dbReference type="AlphaFoldDB" id="A0A2T4C745"/>
<reference evidence="1 2" key="1">
    <citation type="submission" date="2016-07" db="EMBL/GenBank/DDBJ databases">
        <title>Multiple horizontal gene transfer events from other fungi enriched the ability of initially mycotrophic Trichoderma (Ascomycota) to feed on dead plant biomass.</title>
        <authorList>
            <consortium name="DOE Joint Genome Institute"/>
            <person name="Aerts A."/>
            <person name="Atanasova L."/>
            <person name="Chenthamara K."/>
            <person name="Zhang J."/>
            <person name="Grujic M."/>
            <person name="Henrissat B."/>
            <person name="Kuo A."/>
            <person name="Salamov A."/>
            <person name="Lipzen A."/>
            <person name="Labutti K."/>
            <person name="Barry K."/>
            <person name="Miao Y."/>
            <person name="Rahimi M.J."/>
            <person name="Shen Q."/>
            <person name="Grigoriev I.V."/>
            <person name="Kubicek C.P."/>
            <person name="Druzhinina I.S."/>
        </authorList>
    </citation>
    <scope>NUCLEOTIDE SEQUENCE [LARGE SCALE GENOMIC DNA]</scope>
    <source>
        <strain evidence="1 2">ATCC 18648</strain>
    </source>
</reference>
<gene>
    <name evidence="1" type="ORF">M440DRAFT_1400316</name>
</gene>
<evidence type="ECO:0000313" key="2">
    <source>
        <dbReference type="Proteomes" id="UP000240760"/>
    </source>
</evidence>
<dbReference type="Proteomes" id="UP000240760">
    <property type="component" value="Unassembled WGS sequence"/>
</dbReference>
<evidence type="ECO:0000313" key="1">
    <source>
        <dbReference type="EMBL" id="PTB77399.1"/>
    </source>
</evidence>
<organism evidence="1 2">
    <name type="scientific">Trichoderma longibrachiatum ATCC 18648</name>
    <dbReference type="NCBI Taxonomy" id="983965"/>
    <lineage>
        <taxon>Eukaryota</taxon>
        <taxon>Fungi</taxon>
        <taxon>Dikarya</taxon>
        <taxon>Ascomycota</taxon>
        <taxon>Pezizomycotina</taxon>
        <taxon>Sordariomycetes</taxon>
        <taxon>Hypocreomycetidae</taxon>
        <taxon>Hypocreales</taxon>
        <taxon>Hypocreaceae</taxon>
        <taxon>Trichoderma</taxon>
    </lineage>
</organism>
<protein>
    <submittedName>
        <fullName evidence="1">Uncharacterized protein</fullName>
    </submittedName>
</protein>
<dbReference type="EMBL" id="KZ679130">
    <property type="protein sequence ID" value="PTB77399.1"/>
    <property type="molecule type" value="Genomic_DNA"/>
</dbReference>
<accession>A0A2T4C745</accession>
<name>A0A2T4C745_TRILO</name>
<proteinExistence type="predicted"/>
<keyword evidence="2" id="KW-1185">Reference proteome</keyword>
<sequence>MQSHFGPSQSHPVQARSVLHRACSLTPLLLGCKGGGLFACLATASIISELRAAVFWLQSDCTSNTTYSTIHRDRGIVHQVGQQCLDKRLP</sequence>